<keyword evidence="3" id="KW-1185">Reference proteome</keyword>
<evidence type="ECO:0000313" key="2">
    <source>
        <dbReference type="EMBL" id="OEK09629.1"/>
    </source>
</evidence>
<dbReference type="PROSITE" id="PS51257">
    <property type="entry name" value="PROKAR_LIPOPROTEIN"/>
    <property type="match status" value="1"/>
</dbReference>
<protein>
    <recommendedName>
        <fullName evidence="4">Lipoprotein</fullName>
    </recommendedName>
</protein>
<keyword evidence="1" id="KW-0732">Signal</keyword>
<evidence type="ECO:0008006" key="4">
    <source>
        <dbReference type="Google" id="ProtNLM"/>
    </source>
</evidence>
<feature type="signal peptide" evidence="1">
    <location>
        <begin position="1"/>
        <end position="24"/>
    </location>
</feature>
<dbReference type="Proteomes" id="UP000095713">
    <property type="component" value="Unassembled WGS sequence"/>
</dbReference>
<evidence type="ECO:0000313" key="3">
    <source>
        <dbReference type="Proteomes" id="UP000095713"/>
    </source>
</evidence>
<dbReference type="AlphaFoldDB" id="A0A1E5TE57"/>
<proteinExistence type="predicted"/>
<dbReference type="STRING" id="1849968.A8C32_13080"/>
<evidence type="ECO:0000256" key="1">
    <source>
        <dbReference type="SAM" id="SignalP"/>
    </source>
</evidence>
<sequence>MQNYQMRYLISSFCLLFMACGSYSKKNNFQIQTTSNKTIHNPYFSNEKKDYVYKANITVYNNHFSGIFIVKKLGEANHRIVFTTEMGNKIFDFSFLNDTFKVNFIIEDIDKAILINILKKDFKTLVQEELPVIKSYSLQDTLVYETALENKKHFYFETQQLNKITRVKNGKEKVIFLFLEINNIIANQIKISHSNIKLKINLKSIN</sequence>
<comment type="caution">
    <text evidence="2">The sequence shown here is derived from an EMBL/GenBank/DDBJ whole genome shotgun (WGS) entry which is preliminary data.</text>
</comment>
<feature type="chain" id="PRO_5009186335" description="Lipoprotein" evidence="1">
    <location>
        <begin position="25"/>
        <end position="206"/>
    </location>
</feature>
<reference evidence="2 3" key="1">
    <citation type="submission" date="2016-05" db="EMBL/GenBank/DDBJ databases">
        <title>Draft Genome Sequence of Algibacter sp. Strain SK-16 Isolated from the Surface Water of Aburatsubo Inlet.</title>
        <authorList>
            <person name="Wong S.-K."/>
            <person name="Yoshizawa S."/>
            <person name="Nakajima Y."/>
            <person name="Ogura Y."/>
            <person name="Tetsuya H."/>
            <person name="Hamasaki K."/>
        </authorList>
    </citation>
    <scope>NUCLEOTIDE SEQUENCE [LARGE SCALE GENOMIC DNA]</scope>
    <source>
        <strain evidence="2 3">SK-16</strain>
    </source>
</reference>
<dbReference type="EMBL" id="MDJD01000007">
    <property type="protein sequence ID" value="OEK09629.1"/>
    <property type="molecule type" value="Genomic_DNA"/>
</dbReference>
<gene>
    <name evidence="2" type="ORF">A8C32_13080</name>
</gene>
<organism evidence="2 3">
    <name type="scientific">Flavivirga aquatica</name>
    <dbReference type="NCBI Taxonomy" id="1849968"/>
    <lineage>
        <taxon>Bacteria</taxon>
        <taxon>Pseudomonadati</taxon>
        <taxon>Bacteroidota</taxon>
        <taxon>Flavobacteriia</taxon>
        <taxon>Flavobacteriales</taxon>
        <taxon>Flavobacteriaceae</taxon>
        <taxon>Flavivirga</taxon>
    </lineage>
</organism>
<accession>A0A1E5TE57</accession>
<name>A0A1E5TE57_9FLAO</name>